<dbReference type="EMBL" id="SRKY01000004">
    <property type="protein sequence ID" value="THH35244.1"/>
    <property type="molecule type" value="Genomic_DNA"/>
</dbReference>
<dbReference type="PANTHER" id="PTHR48081">
    <property type="entry name" value="AB HYDROLASE SUPERFAMILY PROTEIN C4A8.06C"/>
    <property type="match status" value="1"/>
</dbReference>
<protein>
    <submittedName>
        <fullName evidence="4">Alpha/beta hydrolase</fullName>
    </submittedName>
</protein>
<evidence type="ECO:0000256" key="2">
    <source>
        <dbReference type="ARBA" id="ARBA00022801"/>
    </source>
</evidence>
<comment type="similarity">
    <text evidence="1">Belongs to the 'GDXG' lipolytic enzyme family.</text>
</comment>
<dbReference type="InterPro" id="IPR050300">
    <property type="entry name" value="GDXG_lipolytic_enzyme"/>
</dbReference>
<keyword evidence="2 4" id="KW-0378">Hydrolase</keyword>
<dbReference type="GO" id="GO:0016787">
    <property type="term" value="F:hydrolase activity"/>
    <property type="evidence" value="ECO:0007669"/>
    <property type="project" value="UniProtKB-KW"/>
</dbReference>
<feature type="domain" description="Alpha/beta hydrolase fold-3" evidence="3">
    <location>
        <begin position="73"/>
        <end position="273"/>
    </location>
</feature>
<organism evidence="4 5">
    <name type="scientific">Aliishimia ponticola</name>
    <dbReference type="NCBI Taxonomy" id="2499833"/>
    <lineage>
        <taxon>Bacteria</taxon>
        <taxon>Pseudomonadati</taxon>
        <taxon>Pseudomonadota</taxon>
        <taxon>Alphaproteobacteria</taxon>
        <taxon>Rhodobacterales</taxon>
        <taxon>Paracoccaceae</taxon>
        <taxon>Aliishimia</taxon>
    </lineage>
</organism>
<dbReference type="InterPro" id="IPR029058">
    <property type="entry name" value="AB_hydrolase_fold"/>
</dbReference>
<gene>
    <name evidence="4" type="ORF">E4Z66_15585</name>
</gene>
<dbReference type="PANTHER" id="PTHR48081:SF8">
    <property type="entry name" value="ALPHA_BETA HYDROLASE FOLD-3 DOMAIN-CONTAINING PROTEIN-RELATED"/>
    <property type="match status" value="1"/>
</dbReference>
<accession>A0A4S4N7U2</accession>
<evidence type="ECO:0000313" key="4">
    <source>
        <dbReference type="EMBL" id="THH35244.1"/>
    </source>
</evidence>
<keyword evidence="5" id="KW-1185">Reference proteome</keyword>
<sequence>MSLIRPVLNAWLRLTEKPYLSRVEDPDAIRRGFERKARFYFRAPSGTIRDWETLGGRPSLSVSRRGAQPGPLILYFHGGAYIFGSPRTHQAMLARLLLESGGRAILPEYRKAPENPFPAAVEDAVNVWMALLERGETPGRIFIGGDSAGGGLALALLGELLRKGLPLPAGVFALSPLTDLTFAGASMAANEEADPMLPAHRVEDMAAFYLQGQDGTDPRASPLFADFTGAPPVFLAVGDTEILRDDTLRIAKKLEQAGASVDLKVEQDLPHVWPIFHNTLPEARATLRQIGLWIRQRT</sequence>
<reference evidence="4 5" key="1">
    <citation type="submission" date="2019-04" db="EMBL/GenBank/DDBJ databases">
        <title>Shimia ponticola sp. nov., isolated from seawater.</title>
        <authorList>
            <person name="Kim Y.-O."/>
            <person name="Yoon J.-H."/>
        </authorList>
    </citation>
    <scope>NUCLEOTIDE SEQUENCE [LARGE SCALE GENOMIC DNA]</scope>
    <source>
        <strain evidence="4 5">MYP11</strain>
    </source>
</reference>
<dbReference type="Proteomes" id="UP000306602">
    <property type="component" value="Unassembled WGS sequence"/>
</dbReference>
<dbReference type="SUPFAM" id="SSF53474">
    <property type="entry name" value="alpha/beta-Hydrolases"/>
    <property type="match status" value="1"/>
</dbReference>
<dbReference type="AlphaFoldDB" id="A0A4S4N7U2"/>
<name>A0A4S4N7U2_9RHOB</name>
<evidence type="ECO:0000259" key="3">
    <source>
        <dbReference type="Pfam" id="PF07859"/>
    </source>
</evidence>
<dbReference type="RefSeq" id="WP_136463978.1">
    <property type="nucleotide sequence ID" value="NZ_SRKY01000004.1"/>
</dbReference>
<dbReference type="PROSITE" id="PS01173">
    <property type="entry name" value="LIPASE_GDXG_HIS"/>
    <property type="match status" value="1"/>
</dbReference>
<proteinExistence type="inferred from homology"/>
<dbReference type="InterPro" id="IPR002168">
    <property type="entry name" value="Lipase_GDXG_HIS_AS"/>
</dbReference>
<dbReference type="Gene3D" id="3.40.50.1820">
    <property type="entry name" value="alpha/beta hydrolase"/>
    <property type="match status" value="1"/>
</dbReference>
<dbReference type="OrthoDB" id="9806180at2"/>
<evidence type="ECO:0000313" key="5">
    <source>
        <dbReference type="Proteomes" id="UP000306602"/>
    </source>
</evidence>
<evidence type="ECO:0000256" key="1">
    <source>
        <dbReference type="ARBA" id="ARBA00010515"/>
    </source>
</evidence>
<comment type="caution">
    <text evidence="4">The sequence shown here is derived from an EMBL/GenBank/DDBJ whole genome shotgun (WGS) entry which is preliminary data.</text>
</comment>
<dbReference type="InterPro" id="IPR013094">
    <property type="entry name" value="AB_hydrolase_3"/>
</dbReference>
<dbReference type="Pfam" id="PF07859">
    <property type="entry name" value="Abhydrolase_3"/>
    <property type="match status" value="1"/>
</dbReference>